<sequence length="196" mass="22628">MALLWLLVHLALFGHIVQASARVIHSYPYWSINVRPSQISGLAKFTNVQCVSQDANFTLFTVCRLYAVKRDVAEMSLRVKIIQFPKSPVSMRIQLLKRASGYKPFLYDVRHCDVCEYLEKRNHPFVNIVFNSFANHTNVNKCPLPSELSVEHFRFPVKALDLLPLPGGDYAIYSTFSFDHRERTTLKVFFTLTESR</sequence>
<dbReference type="Proteomes" id="UP000008792">
    <property type="component" value="Unassembled WGS sequence"/>
</dbReference>
<name>B4LM84_DROVI</name>
<dbReference type="eggNOG" id="ENOG502TCAK">
    <property type="taxonomic scope" value="Eukaryota"/>
</dbReference>
<evidence type="ECO:0000313" key="2">
    <source>
        <dbReference type="EMBL" id="EDW60962.1"/>
    </source>
</evidence>
<protein>
    <recommendedName>
        <fullName evidence="4">MD-2-related lipid-recognition domain-containing protein</fullName>
    </recommendedName>
</protein>
<reference evidence="2 3" key="1">
    <citation type="journal article" date="2007" name="Nature">
        <title>Evolution of genes and genomes on the Drosophila phylogeny.</title>
        <authorList>
            <consortium name="Drosophila 12 Genomes Consortium"/>
            <person name="Clark A.G."/>
            <person name="Eisen M.B."/>
            <person name="Smith D.R."/>
            <person name="Bergman C.M."/>
            <person name="Oliver B."/>
            <person name="Markow T.A."/>
            <person name="Kaufman T.C."/>
            <person name="Kellis M."/>
            <person name="Gelbart W."/>
            <person name="Iyer V.N."/>
            <person name="Pollard D.A."/>
            <person name="Sackton T.B."/>
            <person name="Larracuente A.M."/>
            <person name="Singh N.D."/>
            <person name="Abad J.P."/>
            <person name="Abt D.N."/>
            <person name="Adryan B."/>
            <person name="Aguade M."/>
            <person name="Akashi H."/>
            <person name="Anderson W.W."/>
            <person name="Aquadro C.F."/>
            <person name="Ardell D.H."/>
            <person name="Arguello R."/>
            <person name="Artieri C.G."/>
            <person name="Barbash D.A."/>
            <person name="Barker D."/>
            <person name="Barsanti P."/>
            <person name="Batterham P."/>
            <person name="Batzoglou S."/>
            <person name="Begun D."/>
            <person name="Bhutkar A."/>
            <person name="Blanco E."/>
            <person name="Bosak S.A."/>
            <person name="Bradley R.K."/>
            <person name="Brand A.D."/>
            <person name="Brent M.R."/>
            <person name="Brooks A.N."/>
            <person name="Brown R.H."/>
            <person name="Butlin R.K."/>
            <person name="Caggese C."/>
            <person name="Calvi B.R."/>
            <person name="Bernardo de Carvalho A."/>
            <person name="Caspi A."/>
            <person name="Castrezana S."/>
            <person name="Celniker S.E."/>
            <person name="Chang J.L."/>
            <person name="Chapple C."/>
            <person name="Chatterji S."/>
            <person name="Chinwalla A."/>
            <person name="Civetta A."/>
            <person name="Clifton S.W."/>
            <person name="Comeron J.M."/>
            <person name="Costello J.C."/>
            <person name="Coyne J.A."/>
            <person name="Daub J."/>
            <person name="David R.G."/>
            <person name="Delcher A.L."/>
            <person name="Delehaunty K."/>
            <person name="Do C.B."/>
            <person name="Ebling H."/>
            <person name="Edwards K."/>
            <person name="Eickbush T."/>
            <person name="Evans J.D."/>
            <person name="Filipski A."/>
            <person name="Findeiss S."/>
            <person name="Freyhult E."/>
            <person name="Fulton L."/>
            <person name="Fulton R."/>
            <person name="Garcia A.C."/>
            <person name="Gardiner A."/>
            <person name="Garfield D.A."/>
            <person name="Garvin B.E."/>
            <person name="Gibson G."/>
            <person name="Gilbert D."/>
            <person name="Gnerre S."/>
            <person name="Godfrey J."/>
            <person name="Good R."/>
            <person name="Gotea V."/>
            <person name="Gravely B."/>
            <person name="Greenberg A.J."/>
            <person name="Griffiths-Jones S."/>
            <person name="Gross S."/>
            <person name="Guigo R."/>
            <person name="Gustafson E.A."/>
            <person name="Haerty W."/>
            <person name="Hahn M.W."/>
            <person name="Halligan D.L."/>
            <person name="Halpern A.L."/>
            <person name="Halter G.M."/>
            <person name="Han M.V."/>
            <person name="Heger A."/>
            <person name="Hillier L."/>
            <person name="Hinrichs A.S."/>
            <person name="Holmes I."/>
            <person name="Hoskins R.A."/>
            <person name="Hubisz M.J."/>
            <person name="Hultmark D."/>
            <person name="Huntley M.A."/>
            <person name="Jaffe D.B."/>
            <person name="Jagadeeshan S."/>
            <person name="Jeck W.R."/>
            <person name="Johnson J."/>
            <person name="Jones C.D."/>
            <person name="Jordan W.C."/>
            <person name="Karpen G.H."/>
            <person name="Kataoka E."/>
            <person name="Keightley P.D."/>
            <person name="Kheradpour P."/>
            <person name="Kirkness E.F."/>
            <person name="Koerich L.B."/>
            <person name="Kristiansen K."/>
            <person name="Kudrna D."/>
            <person name="Kulathinal R.J."/>
            <person name="Kumar S."/>
            <person name="Kwok R."/>
            <person name="Lander E."/>
            <person name="Langley C.H."/>
            <person name="Lapoint R."/>
            <person name="Lazzaro B.P."/>
            <person name="Lee S.J."/>
            <person name="Levesque L."/>
            <person name="Li R."/>
            <person name="Lin C.F."/>
            <person name="Lin M.F."/>
            <person name="Lindblad-Toh K."/>
            <person name="Llopart A."/>
            <person name="Long M."/>
            <person name="Low L."/>
            <person name="Lozovsky E."/>
            <person name="Lu J."/>
            <person name="Luo M."/>
            <person name="Machado C.A."/>
            <person name="Makalowski W."/>
            <person name="Marzo M."/>
            <person name="Matsuda M."/>
            <person name="Matzkin L."/>
            <person name="McAllister B."/>
            <person name="McBride C.S."/>
            <person name="McKernan B."/>
            <person name="McKernan K."/>
            <person name="Mendez-Lago M."/>
            <person name="Minx P."/>
            <person name="Mollenhauer M.U."/>
            <person name="Montooth K."/>
            <person name="Mount S.M."/>
            <person name="Mu X."/>
            <person name="Myers E."/>
            <person name="Negre B."/>
            <person name="Newfeld S."/>
            <person name="Nielsen R."/>
            <person name="Noor M.A."/>
            <person name="O'Grady P."/>
            <person name="Pachter L."/>
            <person name="Papaceit M."/>
            <person name="Parisi M.J."/>
            <person name="Parisi M."/>
            <person name="Parts L."/>
            <person name="Pedersen J.S."/>
            <person name="Pesole G."/>
            <person name="Phillippy A.M."/>
            <person name="Ponting C.P."/>
            <person name="Pop M."/>
            <person name="Porcelli D."/>
            <person name="Powell J.R."/>
            <person name="Prohaska S."/>
            <person name="Pruitt K."/>
            <person name="Puig M."/>
            <person name="Quesneville H."/>
            <person name="Ram K.R."/>
            <person name="Rand D."/>
            <person name="Rasmussen M.D."/>
            <person name="Reed L.K."/>
            <person name="Reenan R."/>
            <person name="Reily A."/>
            <person name="Remington K.A."/>
            <person name="Rieger T.T."/>
            <person name="Ritchie M.G."/>
            <person name="Robin C."/>
            <person name="Rogers Y.H."/>
            <person name="Rohde C."/>
            <person name="Rozas J."/>
            <person name="Rubenfield M.J."/>
            <person name="Ruiz A."/>
            <person name="Russo S."/>
            <person name="Salzberg S.L."/>
            <person name="Sanchez-Gracia A."/>
            <person name="Saranga D.J."/>
            <person name="Sato H."/>
            <person name="Schaeffer S.W."/>
            <person name="Schatz M.C."/>
            <person name="Schlenke T."/>
            <person name="Schwartz R."/>
            <person name="Segarra C."/>
            <person name="Singh R.S."/>
            <person name="Sirot L."/>
            <person name="Sirota M."/>
            <person name="Sisneros N.B."/>
            <person name="Smith C.D."/>
            <person name="Smith T.F."/>
            <person name="Spieth J."/>
            <person name="Stage D.E."/>
            <person name="Stark A."/>
            <person name="Stephan W."/>
            <person name="Strausberg R.L."/>
            <person name="Strempel S."/>
            <person name="Sturgill D."/>
            <person name="Sutton G."/>
            <person name="Sutton G.G."/>
            <person name="Tao W."/>
            <person name="Teichmann S."/>
            <person name="Tobari Y.N."/>
            <person name="Tomimura Y."/>
            <person name="Tsolas J.M."/>
            <person name="Valente V.L."/>
            <person name="Venter E."/>
            <person name="Venter J.C."/>
            <person name="Vicario S."/>
            <person name="Vieira F.G."/>
            <person name="Vilella A.J."/>
            <person name="Villasante A."/>
            <person name="Walenz B."/>
            <person name="Wang J."/>
            <person name="Wasserman M."/>
            <person name="Watts T."/>
            <person name="Wilson D."/>
            <person name="Wilson R.K."/>
            <person name="Wing R.A."/>
            <person name="Wolfner M.F."/>
            <person name="Wong A."/>
            <person name="Wong G.K."/>
            <person name="Wu C.I."/>
            <person name="Wu G."/>
            <person name="Yamamoto D."/>
            <person name="Yang H.P."/>
            <person name="Yang S.P."/>
            <person name="Yorke J.A."/>
            <person name="Yoshida K."/>
            <person name="Zdobnov E."/>
            <person name="Zhang P."/>
            <person name="Zhang Y."/>
            <person name="Zimin A.V."/>
            <person name="Baldwin J."/>
            <person name="Abdouelleil A."/>
            <person name="Abdulkadir J."/>
            <person name="Abebe A."/>
            <person name="Abera B."/>
            <person name="Abreu J."/>
            <person name="Acer S.C."/>
            <person name="Aftuck L."/>
            <person name="Alexander A."/>
            <person name="An P."/>
            <person name="Anderson E."/>
            <person name="Anderson S."/>
            <person name="Arachi H."/>
            <person name="Azer M."/>
            <person name="Bachantsang P."/>
            <person name="Barry A."/>
            <person name="Bayul T."/>
            <person name="Berlin A."/>
            <person name="Bessette D."/>
            <person name="Bloom T."/>
            <person name="Blye J."/>
            <person name="Boguslavskiy L."/>
            <person name="Bonnet C."/>
            <person name="Boukhgalter B."/>
            <person name="Bourzgui I."/>
            <person name="Brown A."/>
            <person name="Cahill P."/>
            <person name="Channer S."/>
            <person name="Cheshatsang Y."/>
            <person name="Chuda L."/>
            <person name="Citroen M."/>
            <person name="Collymore A."/>
            <person name="Cooke P."/>
            <person name="Costello M."/>
            <person name="D'Aco K."/>
            <person name="Daza R."/>
            <person name="De Haan G."/>
            <person name="DeGray S."/>
            <person name="DeMaso C."/>
            <person name="Dhargay N."/>
            <person name="Dooley K."/>
            <person name="Dooley E."/>
            <person name="Doricent M."/>
            <person name="Dorje P."/>
            <person name="Dorjee K."/>
            <person name="Dupes A."/>
            <person name="Elong R."/>
            <person name="Falk J."/>
            <person name="Farina A."/>
            <person name="Faro S."/>
            <person name="Ferguson D."/>
            <person name="Fisher S."/>
            <person name="Foley C.D."/>
            <person name="Franke A."/>
            <person name="Friedrich D."/>
            <person name="Gadbois L."/>
            <person name="Gearin G."/>
            <person name="Gearin C.R."/>
            <person name="Giannoukos G."/>
            <person name="Goode T."/>
            <person name="Graham J."/>
            <person name="Grandbois E."/>
            <person name="Grewal S."/>
            <person name="Gyaltsen K."/>
            <person name="Hafez N."/>
            <person name="Hagos B."/>
            <person name="Hall J."/>
            <person name="Henson C."/>
            <person name="Hollinger A."/>
            <person name="Honan T."/>
            <person name="Huard M.D."/>
            <person name="Hughes L."/>
            <person name="Hurhula B."/>
            <person name="Husby M.E."/>
            <person name="Kamat A."/>
            <person name="Kanga B."/>
            <person name="Kashin S."/>
            <person name="Khazanovich D."/>
            <person name="Kisner P."/>
            <person name="Lance K."/>
            <person name="Lara M."/>
            <person name="Lee W."/>
            <person name="Lennon N."/>
            <person name="Letendre F."/>
            <person name="LeVine R."/>
            <person name="Lipovsky A."/>
            <person name="Liu X."/>
            <person name="Liu J."/>
            <person name="Liu S."/>
            <person name="Lokyitsang T."/>
            <person name="Lokyitsang Y."/>
            <person name="Lubonja R."/>
            <person name="Lui A."/>
            <person name="MacDonald P."/>
            <person name="Magnisalis V."/>
            <person name="Maru K."/>
            <person name="Matthews C."/>
            <person name="McCusker W."/>
            <person name="McDonough S."/>
            <person name="Mehta T."/>
            <person name="Meldrim J."/>
            <person name="Meneus L."/>
            <person name="Mihai O."/>
            <person name="Mihalev A."/>
            <person name="Mihova T."/>
            <person name="Mittelman R."/>
            <person name="Mlenga V."/>
            <person name="Montmayeur A."/>
            <person name="Mulrain L."/>
            <person name="Navidi A."/>
            <person name="Naylor J."/>
            <person name="Negash T."/>
            <person name="Nguyen T."/>
            <person name="Nguyen N."/>
            <person name="Nicol R."/>
            <person name="Norbu C."/>
            <person name="Norbu N."/>
            <person name="Novod N."/>
            <person name="O'Neill B."/>
            <person name="Osman S."/>
            <person name="Markiewicz E."/>
            <person name="Oyono O.L."/>
            <person name="Patti C."/>
            <person name="Phunkhang P."/>
            <person name="Pierre F."/>
            <person name="Priest M."/>
            <person name="Raghuraman S."/>
            <person name="Rege F."/>
            <person name="Reyes R."/>
            <person name="Rise C."/>
            <person name="Rogov P."/>
            <person name="Ross K."/>
            <person name="Ryan E."/>
            <person name="Settipalli S."/>
            <person name="Shea T."/>
            <person name="Sherpa N."/>
            <person name="Shi L."/>
            <person name="Shih D."/>
            <person name="Sparrow T."/>
            <person name="Spaulding J."/>
            <person name="Stalker J."/>
            <person name="Stange-Thomann N."/>
            <person name="Stavropoulos S."/>
            <person name="Stone C."/>
            <person name="Strader C."/>
            <person name="Tesfaye S."/>
            <person name="Thomson T."/>
            <person name="Thoulutsang Y."/>
            <person name="Thoulutsang D."/>
            <person name="Topham K."/>
            <person name="Topping I."/>
            <person name="Tsamla T."/>
            <person name="Vassiliev H."/>
            <person name="Vo A."/>
            <person name="Wangchuk T."/>
            <person name="Wangdi T."/>
            <person name="Weiand M."/>
            <person name="Wilkinson J."/>
            <person name="Wilson A."/>
            <person name="Yadav S."/>
            <person name="Young G."/>
            <person name="Yu Q."/>
            <person name="Zembek L."/>
            <person name="Zhong D."/>
            <person name="Zimmer A."/>
            <person name="Zwirko Z."/>
            <person name="Jaffe D.B."/>
            <person name="Alvarez P."/>
            <person name="Brockman W."/>
            <person name="Butler J."/>
            <person name="Chin C."/>
            <person name="Gnerre S."/>
            <person name="Grabherr M."/>
            <person name="Kleber M."/>
            <person name="Mauceli E."/>
            <person name="MacCallum I."/>
        </authorList>
    </citation>
    <scope>NUCLEOTIDE SEQUENCE [LARGE SCALE GENOMIC DNA]</scope>
    <source>
        <strain evidence="3">Tucson 15010-1051.87</strain>
    </source>
</reference>
<dbReference type="InterPro" id="IPR010512">
    <property type="entry name" value="DUF1091"/>
</dbReference>
<dbReference type="AlphaFoldDB" id="B4LM84"/>
<dbReference type="HOGENOM" id="CLU_116900_0_1_1"/>
<proteinExistence type="predicted"/>
<organism evidence="2 3">
    <name type="scientific">Drosophila virilis</name>
    <name type="common">Fruit fly</name>
    <dbReference type="NCBI Taxonomy" id="7244"/>
    <lineage>
        <taxon>Eukaryota</taxon>
        <taxon>Metazoa</taxon>
        <taxon>Ecdysozoa</taxon>
        <taxon>Arthropoda</taxon>
        <taxon>Hexapoda</taxon>
        <taxon>Insecta</taxon>
        <taxon>Pterygota</taxon>
        <taxon>Neoptera</taxon>
        <taxon>Endopterygota</taxon>
        <taxon>Diptera</taxon>
        <taxon>Brachycera</taxon>
        <taxon>Muscomorpha</taxon>
        <taxon>Ephydroidea</taxon>
        <taxon>Drosophilidae</taxon>
        <taxon>Drosophila</taxon>
    </lineage>
</organism>
<keyword evidence="3" id="KW-1185">Reference proteome</keyword>
<dbReference type="PANTHER" id="PTHR20898:SF0">
    <property type="entry name" value="DAEDALUS ON 3-RELATED"/>
    <property type="match status" value="1"/>
</dbReference>
<dbReference type="OMA" id="WIGLWHI"/>
<dbReference type="OrthoDB" id="7809573at2759"/>
<evidence type="ECO:0000313" key="3">
    <source>
        <dbReference type="Proteomes" id="UP000008792"/>
    </source>
</evidence>
<feature type="chain" id="PRO_5002816142" description="MD-2-related lipid-recognition domain-containing protein" evidence="1">
    <location>
        <begin position="22"/>
        <end position="196"/>
    </location>
</feature>
<dbReference type="Pfam" id="PF06477">
    <property type="entry name" value="DUF1091"/>
    <property type="match status" value="1"/>
</dbReference>
<dbReference type="SMART" id="SM00697">
    <property type="entry name" value="DM8"/>
    <property type="match status" value="1"/>
</dbReference>
<feature type="signal peptide" evidence="1">
    <location>
        <begin position="1"/>
        <end position="21"/>
    </location>
</feature>
<accession>B4LM84</accession>
<gene>
    <name evidence="2" type="primary">Dvir\GJ21775</name>
    <name evidence="2" type="ORF">Dvir_GJ21775</name>
</gene>
<dbReference type="PANTHER" id="PTHR20898">
    <property type="entry name" value="DAEDALUS ON 3-RELATED-RELATED"/>
    <property type="match status" value="1"/>
</dbReference>
<keyword evidence="1" id="KW-0732">Signal</keyword>
<evidence type="ECO:0000256" key="1">
    <source>
        <dbReference type="SAM" id="SignalP"/>
    </source>
</evidence>
<evidence type="ECO:0008006" key="4">
    <source>
        <dbReference type="Google" id="ProtNLM"/>
    </source>
</evidence>
<dbReference type="InParanoid" id="B4LM84"/>
<dbReference type="EMBL" id="CH940648">
    <property type="protein sequence ID" value="EDW60962.1"/>
    <property type="molecule type" value="Genomic_DNA"/>
</dbReference>
<dbReference type="PhylomeDB" id="B4LM84"/>